<evidence type="ECO:0000256" key="3">
    <source>
        <dbReference type="ARBA" id="ARBA00022692"/>
    </source>
</evidence>
<protein>
    <submittedName>
        <fullName evidence="7">CidA/LrgA family holin-like protein</fullName>
    </submittedName>
</protein>
<keyword evidence="4 6" id="KW-1133">Transmembrane helix</keyword>
<keyword evidence="3 6" id="KW-0812">Transmembrane</keyword>
<name>A0A7X2S4Q3_9BACI</name>
<proteinExistence type="predicted"/>
<evidence type="ECO:0000313" key="7">
    <source>
        <dbReference type="EMBL" id="MTH53465.1"/>
    </source>
</evidence>
<evidence type="ECO:0000256" key="2">
    <source>
        <dbReference type="ARBA" id="ARBA00022475"/>
    </source>
</evidence>
<feature type="transmembrane region" description="Helical" evidence="6">
    <location>
        <begin position="84"/>
        <end position="110"/>
    </location>
</feature>
<sequence>MNVIRIIIQIGFIHCFYLGGVWVKEVLSLPVPAGILGMFFLLAALFLQIIKLKWVEKGAAWLLAELLLFFVPSAVGIVDYHELFGWLGIKMLGIILVSTLIVMGATALTAERIHLRRKRALHAN</sequence>
<feature type="transmembrane region" description="Helical" evidence="6">
    <location>
        <begin position="29"/>
        <end position="47"/>
    </location>
</feature>
<evidence type="ECO:0000256" key="6">
    <source>
        <dbReference type="SAM" id="Phobius"/>
    </source>
</evidence>
<dbReference type="OrthoDB" id="3176438at2"/>
<comment type="subcellular location">
    <subcellularLocation>
        <location evidence="1">Cell membrane</location>
        <topology evidence="1">Multi-pass membrane protein</topology>
    </subcellularLocation>
</comment>
<keyword evidence="5 6" id="KW-0472">Membrane</keyword>
<comment type="caution">
    <text evidence="7">The sequence shown here is derived from an EMBL/GenBank/DDBJ whole genome shotgun (WGS) entry which is preliminary data.</text>
</comment>
<evidence type="ECO:0000256" key="4">
    <source>
        <dbReference type="ARBA" id="ARBA00022989"/>
    </source>
</evidence>
<dbReference type="PANTHER" id="PTHR33931:SF2">
    <property type="entry name" value="HOLIN-LIKE PROTEIN CIDA"/>
    <property type="match status" value="1"/>
</dbReference>
<gene>
    <name evidence="7" type="ORF">GKZ89_08545</name>
</gene>
<dbReference type="NCBIfam" id="NF002460">
    <property type="entry name" value="PRK01658.1"/>
    <property type="match status" value="1"/>
</dbReference>
<dbReference type="Proteomes" id="UP000434639">
    <property type="component" value="Unassembled WGS sequence"/>
</dbReference>
<evidence type="ECO:0000256" key="1">
    <source>
        <dbReference type="ARBA" id="ARBA00004651"/>
    </source>
</evidence>
<dbReference type="AlphaFoldDB" id="A0A7X2S4Q3"/>
<dbReference type="InterPro" id="IPR005538">
    <property type="entry name" value="LrgA/CidA"/>
</dbReference>
<dbReference type="GO" id="GO:0005886">
    <property type="term" value="C:plasma membrane"/>
    <property type="evidence" value="ECO:0007669"/>
    <property type="project" value="UniProtKB-SubCell"/>
</dbReference>
<feature type="transmembrane region" description="Helical" evidence="6">
    <location>
        <begin position="7"/>
        <end position="23"/>
    </location>
</feature>
<dbReference type="PANTHER" id="PTHR33931">
    <property type="entry name" value="HOLIN-LIKE PROTEIN CIDA-RELATED"/>
    <property type="match status" value="1"/>
</dbReference>
<dbReference type="EMBL" id="WMIB01000006">
    <property type="protein sequence ID" value="MTH53465.1"/>
    <property type="molecule type" value="Genomic_DNA"/>
</dbReference>
<feature type="transmembrane region" description="Helical" evidence="6">
    <location>
        <begin position="59"/>
        <end position="78"/>
    </location>
</feature>
<dbReference type="RefSeq" id="WP_155111989.1">
    <property type="nucleotide sequence ID" value="NZ_WMIB01000006.1"/>
</dbReference>
<keyword evidence="2" id="KW-1003">Cell membrane</keyword>
<dbReference type="Pfam" id="PF03788">
    <property type="entry name" value="LrgA"/>
    <property type="match status" value="1"/>
</dbReference>
<accession>A0A7X2S4Q3</accession>
<keyword evidence="8" id="KW-1185">Reference proteome</keyword>
<evidence type="ECO:0000313" key="8">
    <source>
        <dbReference type="Proteomes" id="UP000434639"/>
    </source>
</evidence>
<evidence type="ECO:0000256" key="5">
    <source>
        <dbReference type="ARBA" id="ARBA00023136"/>
    </source>
</evidence>
<reference evidence="7 8" key="1">
    <citation type="journal article" date="2017" name="Int. J. Syst. Evol. Microbiol.">
        <title>Bacillus mangrovi sp. nov., isolated from a sediment sample from a mangrove forest.</title>
        <authorList>
            <person name="Gupta V."/>
            <person name="Singh P.K."/>
            <person name="Korpole S."/>
            <person name="Tanuku N.R.S."/>
            <person name="Pinnaka A.K."/>
        </authorList>
    </citation>
    <scope>NUCLEOTIDE SEQUENCE [LARGE SCALE GENOMIC DNA]</scope>
    <source>
        <strain evidence="7 8">KCTC 33872</strain>
    </source>
</reference>
<organism evidence="7 8">
    <name type="scientific">Metabacillus mangrovi</name>
    <dbReference type="NCBI Taxonomy" id="1491830"/>
    <lineage>
        <taxon>Bacteria</taxon>
        <taxon>Bacillati</taxon>
        <taxon>Bacillota</taxon>
        <taxon>Bacilli</taxon>
        <taxon>Bacillales</taxon>
        <taxon>Bacillaceae</taxon>
        <taxon>Metabacillus</taxon>
    </lineage>
</organism>